<proteinExistence type="predicted"/>
<dbReference type="EMBL" id="JAUZMZ010000003">
    <property type="protein sequence ID" value="MEE2030715.1"/>
    <property type="molecule type" value="Genomic_DNA"/>
</dbReference>
<dbReference type="GO" id="GO:0016787">
    <property type="term" value="F:hydrolase activity"/>
    <property type="evidence" value="ECO:0007669"/>
    <property type="project" value="UniProtKB-KW"/>
</dbReference>
<dbReference type="Gene3D" id="3.40.50.1820">
    <property type="entry name" value="alpha/beta hydrolase"/>
    <property type="match status" value="1"/>
</dbReference>
<evidence type="ECO:0000313" key="2">
    <source>
        <dbReference type="EMBL" id="MEE2030715.1"/>
    </source>
</evidence>
<feature type="domain" description="Serine aminopeptidase S33" evidence="1">
    <location>
        <begin position="82"/>
        <end position="185"/>
    </location>
</feature>
<dbReference type="PANTHER" id="PTHR12277:SF79">
    <property type="entry name" value="XAA-PRO DIPEPTIDYL-PEPTIDASE-RELATED"/>
    <property type="match status" value="1"/>
</dbReference>
<dbReference type="InterPro" id="IPR022742">
    <property type="entry name" value="Hydrolase_4"/>
</dbReference>
<dbReference type="Pfam" id="PF12146">
    <property type="entry name" value="Hydrolase_4"/>
    <property type="match status" value="1"/>
</dbReference>
<evidence type="ECO:0000313" key="3">
    <source>
        <dbReference type="Proteomes" id="UP001331936"/>
    </source>
</evidence>
<dbReference type="PANTHER" id="PTHR12277">
    <property type="entry name" value="ALPHA/BETA HYDROLASE DOMAIN-CONTAINING PROTEIN"/>
    <property type="match status" value="1"/>
</dbReference>
<comment type="caution">
    <text evidence="2">The sequence shown here is derived from an EMBL/GenBank/DDBJ whole genome shotgun (WGS) entry which is preliminary data.</text>
</comment>
<reference evidence="2 3" key="1">
    <citation type="submission" date="2023-08" db="EMBL/GenBank/DDBJ databases">
        <authorList>
            <person name="Girao M."/>
            <person name="Carvalho M.F."/>
        </authorList>
    </citation>
    <scope>NUCLEOTIDE SEQUENCE [LARGE SCALE GENOMIC DNA]</scope>
    <source>
        <strain evidence="2 3">CC-R104</strain>
    </source>
</reference>
<protein>
    <submittedName>
        <fullName evidence="2">Alpha/beta hydrolase</fullName>
    </submittedName>
</protein>
<dbReference type="InterPro" id="IPR029058">
    <property type="entry name" value="AB_hydrolase_fold"/>
</dbReference>
<keyword evidence="3" id="KW-1185">Reference proteome</keyword>
<sequence>MSSGAVVRTLLVAAAIVTLLAVAAWAGQRRLIYLPDTSAPPMASVVLPGAEDVRLNTSDGYELGAWFVPGRNPAGPGHGFTVLFAPGNGGNRLDRAPLAATLADAGFATLLIDYRGYGANPGRPSEQGLASDARAALEYLRGREDVDENRLLYLGESLGSAVVTALAAESAPAGMLLRSPFTDLAAVGRVHYPFLPTSLLRDRFPVAETVARLQVPVTVVYGTADTIVPPEQSRAVADAAPHLVEEVALPGLEHNDPPMFGTPVVEALGRLAESLRP</sequence>
<dbReference type="SUPFAM" id="SSF53474">
    <property type="entry name" value="alpha/beta-Hydrolases"/>
    <property type="match status" value="1"/>
</dbReference>
<gene>
    <name evidence="2" type="ORF">Q8814_01055</name>
</gene>
<accession>A0ABU7JLP8</accession>
<keyword evidence="2" id="KW-0378">Hydrolase</keyword>
<dbReference type="RefSeq" id="WP_330150141.1">
    <property type="nucleotide sequence ID" value="NZ_JAUZMZ010000003.1"/>
</dbReference>
<dbReference type="Proteomes" id="UP001331936">
    <property type="component" value="Unassembled WGS sequence"/>
</dbReference>
<evidence type="ECO:0000259" key="1">
    <source>
        <dbReference type="Pfam" id="PF12146"/>
    </source>
</evidence>
<name>A0ABU7JLP8_9NOCA</name>
<organism evidence="2 3">
    <name type="scientific">Rhodococcus chondri</name>
    <dbReference type="NCBI Taxonomy" id="3065941"/>
    <lineage>
        <taxon>Bacteria</taxon>
        <taxon>Bacillati</taxon>
        <taxon>Actinomycetota</taxon>
        <taxon>Actinomycetes</taxon>
        <taxon>Mycobacteriales</taxon>
        <taxon>Nocardiaceae</taxon>
        <taxon>Rhodococcus</taxon>
    </lineage>
</organism>